<dbReference type="Gene3D" id="2.10.109.10">
    <property type="entry name" value="Umud Fragment, subunit A"/>
    <property type="match status" value="2"/>
</dbReference>
<accession>A0A6C0GL74</accession>
<evidence type="ECO:0000313" key="10">
    <source>
        <dbReference type="Proteomes" id="UP000480178"/>
    </source>
</evidence>
<dbReference type="AlphaFoldDB" id="A0A6C0GL74"/>
<dbReference type="Pfam" id="PF10502">
    <property type="entry name" value="Peptidase_S26"/>
    <property type="match status" value="2"/>
</dbReference>
<evidence type="ECO:0000256" key="2">
    <source>
        <dbReference type="ARBA" id="ARBA00009370"/>
    </source>
</evidence>
<feature type="active site" evidence="6">
    <location>
        <position position="55"/>
    </location>
</feature>
<evidence type="ECO:0000256" key="4">
    <source>
        <dbReference type="ARBA" id="ARBA00019232"/>
    </source>
</evidence>
<dbReference type="InterPro" id="IPR019758">
    <property type="entry name" value="Pept_S26A_signal_pept_1_CS"/>
</dbReference>
<dbReference type="KEGG" id="rhoz:GXP67_17960"/>
<evidence type="ECO:0000313" key="9">
    <source>
        <dbReference type="EMBL" id="QHT68392.1"/>
    </source>
</evidence>
<dbReference type="PANTHER" id="PTHR43390:SF1">
    <property type="entry name" value="CHLOROPLAST PROCESSING PEPTIDASE"/>
    <property type="match status" value="1"/>
</dbReference>
<evidence type="ECO:0000259" key="8">
    <source>
        <dbReference type="Pfam" id="PF10502"/>
    </source>
</evidence>
<comment type="similarity">
    <text evidence="2 7">Belongs to the peptidase S26 family.</text>
</comment>
<dbReference type="GO" id="GO:0004252">
    <property type="term" value="F:serine-type endopeptidase activity"/>
    <property type="evidence" value="ECO:0007669"/>
    <property type="project" value="InterPro"/>
</dbReference>
<dbReference type="InterPro" id="IPR019533">
    <property type="entry name" value="Peptidase_S26"/>
</dbReference>
<dbReference type="PRINTS" id="PR00727">
    <property type="entry name" value="LEADERPTASE"/>
</dbReference>
<gene>
    <name evidence="9" type="primary">lepB</name>
    <name evidence="9" type="ORF">GXP67_17960</name>
</gene>
<organism evidence="9 10">
    <name type="scientific">Rhodocytophaga rosea</name>
    <dbReference type="NCBI Taxonomy" id="2704465"/>
    <lineage>
        <taxon>Bacteria</taxon>
        <taxon>Pseudomonadati</taxon>
        <taxon>Bacteroidota</taxon>
        <taxon>Cytophagia</taxon>
        <taxon>Cytophagales</taxon>
        <taxon>Rhodocytophagaceae</taxon>
        <taxon>Rhodocytophaga</taxon>
    </lineage>
</organism>
<protein>
    <recommendedName>
        <fullName evidence="4 7">Signal peptidase I</fullName>
        <ecNumber evidence="3 7">3.4.21.89</ecNumber>
    </recommendedName>
</protein>
<feature type="active site" evidence="6">
    <location>
        <position position="141"/>
    </location>
</feature>
<name>A0A6C0GL74_9BACT</name>
<dbReference type="EC" id="3.4.21.89" evidence="3 7"/>
<keyword evidence="7" id="KW-0472">Membrane</keyword>
<proteinExistence type="inferred from homology"/>
<evidence type="ECO:0000256" key="3">
    <source>
        <dbReference type="ARBA" id="ARBA00013208"/>
    </source>
</evidence>
<dbReference type="PROSITE" id="PS00761">
    <property type="entry name" value="SPASE_I_3"/>
    <property type="match status" value="1"/>
</dbReference>
<dbReference type="SUPFAM" id="SSF51306">
    <property type="entry name" value="LexA/Signal peptidase"/>
    <property type="match status" value="2"/>
</dbReference>
<dbReference type="InterPro" id="IPR036286">
    <property type="entry name" value="LexA/Signal_pep-like_sf"/>
</dbReference>
<comment type="catalytic activity">
    <reaction evidence="1 7">
        <text>Cleavage of hydrophobic, N-terminal signal or leader sequences from secreted and periplasmic proteins.</text>
        <dbReference type="EC" id="3.4.21.89"/>
    </reaction>
</comment>
<dbReference type="CDD" id="cd06530">
    <property type="entry name" value="S26_SPase_I"/>
    <property type="match status" value="2"/>
</dbReference>
<keyword evidence="7" id="KW-0645">Protease</keyword>
<keyword evidence="10" id="KW-1185">Reference proteome</keyword>
<keyword evidence="7" id="KW-1133">Transmembrane helix</keyword>
<sequence>MKLFSTKIAESATDSQAKPKKSPFREWAKSILFAVVVATLIRGLFIEAYAIPTASMEKSLLVGDYLFVSKIHYGARMPSTPLQIPFTHQTIGGKIPSYLDWIQLPSYRLPGLTSVQRNEAVVFNLPSEKGHPMDLKTYYVKRCVGIAGDTLQIKDQQVYANGKPLENPEKMQFSYYLTSSQVLNQRFFHKYDITDVTSVNEGYVIHTSKETASKLKQFAFITDLLPLHYEAGTMNGQVFPKQVDLSWTIDNFGPLYIPRKGDKITLTAQNIALYKDILLEYDHNKGMEIKDNKVYQEGKELQEYTFKQNYYFMMGDNRHNSEDSRMWGFVPEDHIVGKPLFVWWSVDQNASWSNPLSKIRWNKIGSIIE</sequence>
<dbReference type="Proteomes" id="UP000480178">
    <property type="component" value="Chromosome"/>
</dbReference>
<dbReference type="GO" id="GO:0006465">
    <property type="term" value="P:signal peptide processing"/>
    <property type="evidence" value="ECO:0007669"/>
    <property type="project" value="InterPro"/>
</dbReference>
<dbReference type="EMBL" id="CP048222">
    <property type="protein sequence ID" value="QHT68392.1"/>
    <property type="molecule type" value="Genomic_DNA"/>
</dbReference>
<keyword evidence="5 7" id="KW-0378">Hydrolase</keyword>
<feature type="transmembrane region" description="Helical" evidence="7">
    <location>
        <begin position="30"/>
        <end position="51"/>
    </location>
</feature>
<dbReference type="NCBIfam" id="TIGR02227">
    <property type="entry name" value="sigpep_I_bact"/>
    <property type="match status" value="2"/>
</dbReference>
<dbReference type="GO" id="GO:0009003">
    <property type="term" value="F:signal peptidase activity"/>
    <property type="evidence" value="ECO:0007669"/>
    <property type="project" value="UniProtKB-EC"/>
</dbReference>
<feature type="domain" description="Peptidase S26" evidence="8">
    <location>
        <begin position="25"/>
        <end position="177"/>
    </location>
</feature>
<comment type="subcellular location">
    <subcellularLocation>
        <location evidence="7">Membrane</location>
        <topology evidence="7">Single-pass type II membrane protein</topology>
    </subcellularLocation>
</comment>
<evidence type="ECO:0000256" key="1">
    <source>
        <dbReference type="ARBA" id="ARBA00000677"/>
    </source>
</evidence>
<reference evidence="9 10" key="1">
    <citation type="submission" date="2020-01" db="EMBL/GenBank/DDBJ databases">
        <authorList>
            <person name="Kim M.K."/>
        </authorList>
    </citation>
    <scope>NUCLEOTIDE SEQUENCE [LARGE SCALE GENOMIC DNA]</scope>
    <source>
        <strain evidence="9 10">172606-1</strain>
    </source>
</reference>
<dbReference type="GO" id="GO:0016020">
    <property type="term" value="C:membrane"/>
    <property type="evidence" value="ECO:0007669"/>
    <property type="project" value="UniProtKB-SubCell"/>
</dbReference>
<feature type="domain" description="Peptidase S26" evidence="8">
    <location>
        <begin position="261"/>
        <end position="344"/>
    </location>
</feature>
<evidence type="ECO:0000256" key="7">
    <source>
        <dbReference type="RuleBase" id="RU362042"/>
    </source>
</evidence>
<evidence type="ECO:0000256" key="6">
    <source>
        <dbReference type="PIRSR" id="PIRSR600223-1"/>
    </source>
</evidence>
<evidence type="ECO:0000256" key="5">
    <source>
        <dbReference type="ARBA" id="ARBA00022801"/>
    </source>
</evidence>
<keyword evidence="7" id="KW-0812">Transmembrane</keyword>
<dbReference type="InterPro" id="IPR000223">
    <property type="entry name" value="Pept_S26A_signal_pept_1"/>
</dbReference>
<dbReference type="PANTHER" id="PTHR43390">
    <property type="entry name" value="SIGNAL PEPTIDASE I"/>
    <property type="match status" value="1"/>
</dbReference>
<dbReference type="RefSeq" id="WP_162444406.1">
    <property type="nucleotide sequence ID" value="NZ_CP048222.1"/>
</dbReference>